<feature type="region of interest" description="Disordered" evidence="1">
    <location>
        <begin position="296"/>
        <end position="401"/>
    </location>
</feature>
<feature type="region of interest" description="Disordered" evidence="1">
    <location>
        <begin position="239"/>
        <end position="270"/>
    </location>
</feature>
<comment type="caution">
    <text evidence="2">The sequence shown here is derived from an EMBL/GenBank/DDBJ whole genome shotgun (WGS) entry which is preliminary data.</text>
</comment>
<evidence type="ECO:0008006" key="4">
    <source>
        <dbReference type="Google" id="ProtNLM"/>
    </source>
</evidence>
<feature type="compositionally biased region" description="Basic and acidic residues" evidence="1">
    <location>
        <begin position="351"/>
        <end position="371"/>
    </location>
</feature>
<dbReference type="AlphaFoldDB" id="A0A2G8LEE2"/>
<keyword evidence="3" id="KW-1185">Reference proteome</keyword>
<evidence type="ECO:0000313" key="3">
    <source>
        <dbReference type="Proteomes" id="UP000230750"/>
    </source>
</evidence>
<organism evidence="2 3">
    <name type="scientific">Stichopus japonicus</name>
    <name type="common">Sea cucumber</name>
    <dbReference type="NCBI Taxonomy" id="307972"/>
    <lineage>
        <taxon>Eukaryota</taxon>
        <taxon>Metazoa</taxon>
        <taxon>Echinodermata</taxon>
        <taxon>Eleutherozoa</taxon>
        <taxon>Echinozoa</taxon>
        <taxon>Holothuroidea</taxon>
        <taxon>Aspidochirotacea</taxon>
        <taxon>Aspidochirotida</taxon>
        <taxon>Stichopodidae</taxon>
        <taxon>Apostichopus</taxon>
    </lineage>
</organism>
<evidence type="ECO:0000256" key="1">
    <source>
        <dbReference type="SAM" id="MobiDB-lite"/>
    </source>
</evidence>
<sequence>MPGSNNDYIQNEFWKEEVEIVDMDGSNITKTHTRTVEITRALDQPTLLLSKKGKVRERLQFINVYELEIYRPSNLIQLVCSNEEIVTLRVKSRDSLERWLDHLRKSLPMDSRGNSSDHFRGRAATENHMLKGQHSKTPRGNAEVQSMIFPERTIISPPTNAQNLMEPLAEDGYEIPSAFASLRSNDVYPRSTDQQPIYQVLFSPMYVLHEMDFYSWGAPTSNHGNSDLHAVVSFEIKIGSTKKPQPPPKPDSRRRCHPPNGNDANQGSVAMCGWNTSNRDICLPNKELVNELRSVVSNKSANSGDKHTPSIRANRPSYRPRPAMRLPIEETTDEDYDTLAAPCVSNGNAAADRRQASRRAPEDRLRIKPASEDQEPSSSSSSDESDESLYENVGNSIISNG</sequence>
<protein>
    <recommendedName>
        <fullName evidence="4">PH domain-containing protein</fullName>
    </recommendedName>
</protein>
<proteinExistence type="predicted"/>
<dbReference type="Proteomes" id="UP000230750">
    <property type="component" value="Unassembled WGS sequence"/>
</dbReference>
<evidence type="ECO:0000313" key="2">
    <source>
        <dbReference type="EMBL" id="PIK58603.1"/>
    </source>
</evidence>
<dbReference type="EMBL" id="MRZV01000108">
    <property type="protein sequence ID" value="PIK58603.1"/>
    <property type="molecule type" value="Genomic_DNA"/>
</dbReference>
<gene>
    <name evidence="2" type="ORF">BSL78_04509</name>
</gene>
<name>A0A2G8LEE2_STIJA</name>
<reference evidence="2 3" key="1">
    <citation type="journal article" date="2017" name="PLoS Biol.">
        <title>The sea cucumber genome provides insights into morphological evolution and visceral regeneration.</title>
        <authorList>
            <person name="Zhang X."/>
            <person name="Sun L."/>
            <person name="Yuan J."/>
            <person name="Sun Y."/>
            <person name="Gao Y."/>
            <person name="Zhang L."/>
            <person name="Li S."/>
            <person name="Dai H."/>
            <person name="Hamel J.F."/>
            <person name="Liu C."/>
            <person name="Yu Y."/>
            <person name="Liu S."/>
            <person name="Lin W."/>
            <person name="Guo K."/>
            <person name="Jin S."/>
            <person name="Xu P."/>
            <person name="Storey K.B."/>
            <person name="Huan P."/>
            <person name="Zhang T."/>
            <person name="Zhou Y."/>
            <person name="Zhang J."/>
            <person name="Lin C."/>
            <person name="Li X."/>
            <person name="Xing L."/>
            <person name="Huo D."/>
            <person name="Sun M."/>
            <person name="Wang L."/>
            <person name="Mercier A."/>
            <person name="Li F."/>
            <person name="Yang H."/>
            <person name="Xiang J."/>
        </authorList>
    </citation>
    <scope>NUCLEOTIDE SEQUENCE [LARGE SCALE GENOMIC DNA]</scope>
    <source>
        <strain evidence="2">Shaxun</strain>
        <tissue evidence="2">Muscle</tissue>
    </source>
</reference>
<accession>A0A2G8LEE2</accession>